<organism evidence="3 4">
    <name type="scientific">Kingdonia uniflora</name>
    <dbReference type="NCBI Taxonomy" id="39325"/>
    <lineage>
        <taxon>Eukaryota</taxon>
        <taxon>Viridiplantae</taxon>
        <taxon>Streptophyta</taxon>
        <taxon>Embryophyta</taxon>
        <taxon>Tracheophyta</taxon>
        <taxon>Spermatophyta</taxon>
        <taxon>Magnoliopsida</taxon>
        <taxon>Ranunculales</taxon>
        <taxon>Circaeasteraceae</taxon>
        <taxon>Kingdonia</taxon>
    </lineage>
</organism>
<evidence type="ECO:0000313" key="3">
    <source>
        <dbReference type="EMBL" id="KAF6149822.1"/>
    </source>
</evidence>
<dbReference type="AlphaFoldDB" id="A0A7J7M4P9"/>
<name>A0A7J7M4P9_9MAGN</name>
<feature type="transmembrane region" description="Helical" evidence="2">
    <location>
        <begin position="120"/>
        <end position="148"/>
    </location>
</feature>
<comment type="caution">
    <text evidence="3">The sequence shown here is derived from an EMBL/GenBank/DDBJ whole genome shotgun (WGS) entry which is preliminary data.</text>
</comment>
<protein>
    <submittedName>
        <fullName evidence="3">Uncharacterized protein</fullName>
    </submittedName>
</protein>
<feature type="region of interest" description="Disordered" evidence="1">
    <location>
        <begin position="1"/>
        <end position="21"/>
    </location>
</feature>
<reference evidence="3 4" key="1">
    <citation type="journal article" date="2020" name="IScience">
        <title>Genome Sequencing of the Endangered Kingdonia uniflora (Circaeasteraceae, Ranunculales) Reveals Potential Mechanisms of Evolutionary Specialization.</title>
        <authorList>
            <person name="Sun Y."/>
            <person name="Deng T."/>
            <person name="Zhang A."/>
            <person name="Moore M.J."/>
            <person name="Landis J.B."/>
            <person name="Lin N."/>
            <person name="Zhang H."/>
            <person name="Zhang X."/>
            <person name="Huang J."/>
            <person name="Zhang X."/>
            <person name="Sun H."/>
            <person name="Wang H."/>
        </authorList>
    </citation>
    <scope>NUCLEOTIDE SEQUENCE [LARGE SCALE GENOMIC DNA]</scope>
    <source>
        <strain evidence="3">TB1705</strain>
        <tissue evidence="3">Leaf</tissue>
    </source>
</reference>
<gene>
    <name evidence="3" type="ORF">GIB67_010896</name>
</gene>
<keyword evidence="2" id="KW-0472">Membrane</keyword>
<sequence length="151" mass="16743">MASPATWRWSWKTTRDSSPTISSSYTPPLVFLSFSLRKTRKLSFSLPPQAFSSLDDNSHTKPSTRNIVIKKKLLLVDMVAVDNPNSIVTKNLEETKGGSSLEGPLWRRIFFVSKKLRGIILLNVLAVIYGTTTTIAAATLLCFLHSAMLSV</sequence>
<proteinExistence type="predicted"/>
<evidence type="ECO:0000313" key="4">
    <source>
        <dbReference type="Proteomes" id="UP000541444"/>
    </source>
</evidence>
<dbReference type="EMBL" id="JACGCM010001781">
    <property type="protein sequence ID" value="KAF6149822.1"/>
    <property type="molecule type" value="Genomic_DNA"/>
</dbReference>
<dbReference type="Proteomes" id="UP000541444">
    <property type="component" value="Unassembled WGS sequence"/>
</dbReference>
<keyword evidence="2" id="KW-0812">Transmembrane</keyword>
<accession>A0A7J7M4P9</accession>
<evidence type="ECO:0000256" key="1">
    <source>
        <dbReference type="SAM" id="MobiDB-lite"/>
    </source>
</evidence>
<evidence type="ECO:0000256" key="2">
    <source>
        <dbReference type="SAM" id="Phobius"/>
    </source>
</evidence>
<keyword evidence="4" id="KW-1185">Reference proteome</keyword>
<keyword evidence="2" id="KW-1133">Transmembrane helix</keyword>